<keyword evidence="10" id="KW-1185">Reference proteome</keyword>
<evidence type="ECO:0000256" key="7">
    <source>
        <dbReference type="ARBA" id="ARBA00023136"/>
    </source>
</evidence>
<dbReference type="PANTHER" id="PTHR33908:SF3">
    <property type="entry name" value="UNDECAPRENYL PHOSPHATE-ALPHA-4-AMINO-4-DEOXY-L-ARABINOSE ARABINOSYL TRANSFERASE"/>
    <property type="match status" value="1"/>
</dbReference>
<feature type="transmembrane region" description="Helical" evidence="8">
    <location>
        <begin position="379"/>
        <end position="399"/>
    </location>
</feature>
<evidence type="ECO:0000256" key="4">
    <source>
        <dbReference type="ARBA" id="ARBA00022679"/>
    </source>
</evidence>
<feature type="transmembrane region" description="Helical" evidence="8">
    <location>
        <begin position="116"/>
        <end position="133"/>
    </location>
</feature>
<keyword evidence="3 9" id="KW-0328">Glycosyltransferase</keyword>
<dbReference type="PANTHER" id="PTHR33908">
    <property type="entry name" value="MANNOSYLTRANSFERASE YKCB-RELATED"/>
    <property type="match status" value="1"/>
</dbReference>
<comment type="subcellular location">
    <subcellularLocation>
        <location evidence="1">Cell membrane</location>
        <topology evidence="1">Multi-pass membrane protein</topology>
    </subcellularLocation>
</comment>
<organism evidence="9 10">
    <name type="scientific">Winogradskyella maritima</name>
    <dbReference type="NCBI Taxonomy" id="1517766"/>
    <lineage>
        <taxon>Bacteria</taxon>
        <taxon>Pseudomonadati</taxon>
        <taxon>Bacteroidota</taxon>
        <taxon>Flavobacteriia</taxon>
        <taxon>Flavobacteriales</taxon>
        <taxon>Flavobacteriaceae</taxon>
        <taxon>Winogradskyella</taxon>
    </lineage>
</organism>
<evidence type="ECO:0000256" key="1">
    <source>
        <dbReference type="ARBA" id="ARBA00004651"/>
    </source>
</evidence>
<evidence type="ECO:0000256" key="6">
    <source>
        <dbReference type="ARBA" id="ARBA00022989"/>
    </source>
</evidence>
<evidence type="ECO:0000256" key="2">
    <source>
        <dbReference type="ARBA" id="ARBA00022475"/>
    </source>
</evidence>
<keyword evidence="7 8" id="KW-0472">Membrane</keyword>
<keyword evidence="2" id="KW-1003">Cell membrane</keyword>
<evidence type="ECO:0000256" key="5">
    <source>
        <dbReference type="ARBA" id="ARBA00022692"/>
    </source>
</evidence>
<dbReference type="EMBL" id="JBHSAT010000004">
    <property type="protein sequence ID" value="MFC3877260.1"/>
    <property type="molecule type" value="Genomic_DNA"/>
</dbReference>
<feature type="transmembrane region" description="Helical" evidence="8">
    <location>
        <begin position="348"/>
        <end position="373"/>
    </location>
</feature>
<dbReference type="RefSeq" id="WP_386099210.1">
    <property type="nucleotide sequence ID" value="NZ_JBHSAT010000004.1"/>
</dbReference>
<feature type="transmembrane region" description="Helical" evidence="8">
    <location>
        <begin position="411"/>
        <end position="429"/>
    </location>
</feature>
<evidence type="ECO:0000256" key="8">
    <source>
        <dbReference type="SAM" id="Phobius"/>
    </source>
</evidence>
<sequence>MIKTIEKYPIASIFAFVFLMLGLSLWVLPVSIMEARNFIAAREMLQDDNWILTTMNGEARYQKPPLPTWITAFFGSIFGITKVWALRLPAILLIGIIGSQVYLLSKQLQLEKAQSLRNAFVAVTSFYIIGIVVEAPWDIYAHGFTTIALCQLFMLFQGRAKFWNSILFAIMIAATVLSKGPVSLYALFLPFVLSYVFVYKFEGGILRHLKWITLLVFGIAIGGLWYLYVRIADPETFTAIASKETGNWSSYNVRPFYYYWSFFTQSGLWTIPAFVSLLYPYLKSRVSNLKAYKFSLFWTLFAVILLSIVPEKKSRYLMPVLIPLAINIGFYLEYLVRSFKSMSDKKETYPVYFNFGLIGLVAVVFPILAYLALGGFSGLYLVLYILASICLLILGFLILKSLRTKDISKTIALNFLMMLTLGLLALPLADNNKASNYKPIAELDTSDDLKLHAYSGISPEAIWNYGSKIPVLKTEGGLQIPEASSFLLAFNHNETEIPEALSNLYRIELIGTFDLNTSEKNSRSYKERLVNKVYKLTRR</sequence>
<feature type="transmembrane region" description="Helical" evidence="8">
    <location>
        <begin position="257"/>
        <end position="279"/>
    </location>
</feature>
<evidence type="ECO:0000313" key="9">
    <source>
        <dbReference type="EMBL" id="MFC3877260.1"/>
    </source>
</evidence>
<feature type="transmembrane region" description="Helical" evidence="8">
    <location>
        <begin position="316"/>
        <end position="336"/>
    </location>
</feature>
<keyword evidence="5 8" id="KW-0812">Transmembrane</keyword>
<name>A0ABV8AJT3_9FLAO</name>
<feature type="transmembrane region" description="Helical" evidence="8">
    <location>
        <begin position="291"/>
        <end position="310"/>
    </location>
</feature>
<accession>A0ABV8AJT3</accession>
<keyword evidence="4 9" id="KW-0808">Transferase</keyword>
<feature type="transmembrane region" description="Helical" evidence="8">
    <location>
        <begin position="208"/>
        <end position="228"/>
    </location>
</feature>
<reference evidence="10" key="1">
    <citation type="journal article" date="2019" name="Int. J. Syst. Evol. Microbiol.">
        <title>The Global Catalogue of Microorganisms (GCM) 10K type strain sequencing project: providing services to taxonomists for standard genome sequencing and annotation.</title>
        <authorList>
            <consortium name="The Broad Institute Genomics Platform"/>
            <consortium name="The Broad Institute Genome Sequencing Center for Infectious Disease"/>
            <person name="Wu L."/>
            <person name="Ma J."/>
        </authorList>
    </citation>
    <scope>NUCLEOTIDE SEQUENCE [LARGE SCALE GENOMIC DNA]</scope>
    <source>
        <strain evidence="10">CECT 8979</strain>
    </source>
</reference>
<feature type="transmembrane region" description="Helical" evidence="8">
    <location>
        <begin position="162"/>
        <end position="178"/>
    </location>
</feature>
<feature type="transmembrane region" description="Helical" evidence="8">
    <location>
        <begin position="184"/>
        <end position="201"/>
    </location>
</feature>
<feature type="transmembrane region" description="Helical" evidence="8">
    <location>
        <begin position="12"/>
        <end position="32"/>
    </location>
</feature>
<comment type="caution">
    <text evidence="9">The sequence shown here is derived from an EMBL/GenBank/DDBJ whole genome shotgun (WGS) entry which is preliminary data.</text>
</comment>
<evidence type="ECO:0000256" key="3">
    <source>
        <dbReference type="ARBA" id="ARBA00022676"/>
    </source>
</evidence>
<dbReference type="Proteomes" id="UP001595812">
    <property type="component" value="Unassembled WGS sequence"/>
</dbReference>
<gene>
    <name evidence="9" type="ORF">ACFOSX_08460</name>
</gene>
<dbReference type="GO" id="GO:0016757">
    <property type="term" value="F:glycosyltransferase activity"/>
    <property type="evidence" value="ECO:0007669"/>
    <property type="project" value="UniProtKB-KW"/>
</dbReference>
<proteinExistence type="predicted"/>
<dbReference type="InterPro" id="IPR050297">
    <property type="entry name" value="LipidA_mod_glycosyltrf_83"/>
</dbReference>
<keyword evidence="6 8" id="KW-1133">Transmembrane helix</keyword>
<feature type="transmembrane region" description="Helical" evidence="8">
    <location>
        <begin position="84"/>
        <end position="104"/>
    </location>
</feature>
<evidence type="ECO:0000313" key="10">
    <source>
        <dbReference type="Proteomes" id="UP001595812"/>
    </source>
</evidence>
<protein>
    <submittedName>
        <fullName evidence="9">ArnT family glycosyltransferase</fullName>
        <ecNumber evidence="9">2.4.-.-</ecNumber>
    </submittedName>
</protein>
<dbReference type="EC" id="2.4.-.-" evidence="9"/>